<evidence type="ECO:0000313" key="2">
    <source>
        <dbReference type="Proteomes" id="UP000297834"/>
    </source>
</evidence>
<organism evidence="1 2">
    <name type="scientific">Alkanindiges illinoisensis</name>
    <dbReference type="NCBI Taxonomy" id="197183"/>
    <lineage>
        <taxon>Bacteria</taxon>
        <taxon>Pseudomonadati</taxon>
        <taxon>Pseudomonadota</taxon>
        <taxon>Gammaproteobacteria</taxon>
        <taxon>Moraxellales</taxon>
        <taxon>Moraxellaceae</taxon>
        <taxon>Alkanindiges</taxon>
    </lineage>
</organism>
<comment type="caution">
    <text evidence="1">The sequence shown here is derived from an EMBL/GenBank/DDBJ whole genome shotgun (WGS) entry which is preliminary data.</text>
</comment>
<name>A0A4Y7XEQ5_9GAMM</name>
<proteinExistence type="predicted"/>
<dbReference type="InterPro" id="IPR025127">
    <property type="entry name" value="DUF4054"/>
</dbReference>
<dbReference type="EMBL" id="SNTY01000012">
    <property type="protein sequence ID" value="TEU30086.1"/>
    <property type="molecule type" value="Genomic_DNA"/>
</dbReference>
<evidence type="ECO:0000313" key="1">
    <source>
        <dbReference type="EMBL" id="TEU30086.1"/>
    </source>
</evidence>
<gene>
    <name evidence="1" type="ORF">E2B99_03330</name>
</gene>
<keyword evidence="2" id="KW-1185">Reference proteome</keyword>
<accession>A0A4Y7XEQ5</accession>
<dbReference type="Pfam" id="PF13262">
    <property type="entry name" value="DUF4054"/>
    <property type="match status" value="1"/>
</dbReference>
<reference evidence="1 2" key="1">
    <citation type="submission" date="2019-03" db="EMBL/GenBank/DDBJ databases">
        <title>Alkanindiges illinoisensis: a potential pathogenic isolated from ascites of a gastric cancer patient with abdominal metastasis.</title>
        <authorList>
            <person name="Hu X."/>
            <person name="Yang B."/>
            <person name="Yan X."/>
            <person name="Lin L."/>
            <person name="Zhao H."/>
            <person name="Zhou F."/>
            <person name="Su B."/>
            <person name="Chen J."/>
            <person name="Rui Y."/>
            <person name="Wang Q."/>
            <person name="Zheng L."/>
        </authorList>
    </citation>
    <scope>NUCLEOTIDE SEQUENCE [LARGE SCALE GENOMIC DNA]</scope>
    <source>
        <strain evidence="1 2">NFYY 23406</strain>
    </source>
</reference>
<sequence>MLDEPTFRQSLPEFASTTDYPSFHIQMYLRLGKKMLPESRWQDCLDDGLTLYVAHYLVLYSRERTASETVGPDAVGNVVGVETSKSVDGVSVSMDVGSITFADAGHWNLTTYGIQLYQLAMMFGAGGIQL</sequence>
<dbReference type="AlphaFoldDB" id="A0A4Y7XEQ5"/>
<dbReference type="Proteomes" id="UP000297834">
    <property type="component" value="Unassembled WGS sequence"/>
</dbReference>
<protein>
    <submittedName>
        <fullName evidence="1">DUF4054 domain-containing protein</fullName>
    </submittedName>
</protein>
<dbReference type="OrthoDB" id="8689462at2"/>
<dbReference type="RefSeq" id="WP_134243567.1">
    <property type="nucleotide sequence ID" value="NZ_SNTY01000012.1"/>
</dbReference>